<sequence length="70" mass="7758">MIPANHLGPAITHVLASSLIFLQQLHHRQGFSLKNSRIALLPDLPAYLDDEGAEILPWGCMRGGHASHHW</sequence>
<reference evidence="1" key="2">
    <citation type="journal article" date="2015" name="Data Brief">
        <title>Shoot transcriptome of the giant reed, Arundo donax.</title>
        <authorList>
            <person name="Barrero R.A."/>
            <person name="Guerrero F.D."/>
            <person name="Moolhuijzen P."/>
            <person name="Goolsby J.A."/>
            <person name="Tidwell J."/>
            <person name="Bellgard S.E."/>
            <person name="Bellgard M.I."/>
        </authorList>
    </citation>
    <scope>NUCLEOTIDE SEQUENCE</scope>
    <source>
        <tissue evidence="1">Shoot tissue taken approximately 20 cm above the soil surface</tissue>
    </source>
</reference>
<dbReference type="EMBL" id="GBRH01261012">
    <property type="protein sequence ID" value="JAD36883.1"/>
    <property type="molecule type" value="Transcribed_RNA"/>
</dbReference>
<dbReference type="AlphaFoldDB" id="A0A0A8ZGR5"/>
<reference evidence="1" key="1">
    <citation type="submission" date="2014-09" db="EMBL/GenBank/DDBJ databases">
        <authorList>
            <person name="Magalhaes I.L.F."/>
            <person name="Oliveira U."/>
            <person name="Santos F.R."/>
            <person name="Vidigal T.H.D.A."/>
            <person name="Brescovit A.D."/>
            <person name="Santos A.J."/>
        </authorList>
    </citation>
    <scope>NUCLEOTIDE SEQUENCE</scope>
    <source>
        <tissue evidence="1">Shoot tissue taken approximately 20 cm above the soil surface</tissue>
    </source>
</reference>
<protein>
    <submittedName>
        <fullName evidence="1">Uncharacterized protein</fullName>
    </submittedName>
</protein>
<name>A0A0A8ZGR5_ARUDO</name>
<proteinExistence type="predicted"/>
<evidence type="ECO:0000313" key="1">
    <source>
        <dbReference type="EMBL" id="JAD36883.1"/>
    </source>
</evidence>
<organism evidence="1">
    <name type="scientific">Arundo donax</name>
    <name type="common">Giant reed</name>
    <name type="synonym">Donax arundinaceus</name>
    <dbReference type="NCBI Taxonomy" id="35708"/>
    <lineage>
        <taxon>Eukaryota</taxon>
        <taxon>Viridiplantae</taxon>
        <taxon>Streptophyta</taxon>
        <taxon>Embryophyta</taxon>
        <taxon>Tracheophyta</taxon>
        <taxon>Spermatophyta</taxon>
        <taxon>Magnoliopsida</taxon>
        <taxon>Liliopsida</taxon>
        <taxon>Poales</taxon>
        <taxon>Poaceae</taxon>
        <taxon>PACMAD clade</taxon>
        <taxon>Arundinoideae</taxon>
        <taxon>Arundineae</taxon>
        <taxon>Arundo</taxon>
    </lineage>
</organism>
<accession>A0A0A8ZGR5</accession>